<sequence length="355" mass="38048">MSKLGFPLFLRPEARLQSAKKLLENGKVRQGLRQLHALGTSGNAEAQFALGELYLADKDVPINPGEALRWFQKSAEQGYAPACQRLAQLCYMGLGPASENRTTVFDSMPEQGEPDYDGALYWAQKSVDGGDADGMAMMAHLLMQGPDNLRDPERGRELYRRAAEAGSVQGLYGYGLDLLGAAKNPTERERGLSYIRKAAQGGLADAELTLGTVLEYEGGKDVQAFGHFMKAAEDGRPAAQMKVGIAYYQGRGVERDVSKAETWLRKAAQGGEVEATALVGDINLQGDGTTPNFLEAHSWYRRAAQSGHTGAAVTLAQLVYNGMGCAADPAEAKKLLEFAASGGNAAAKKLLQSLT</sequence>
<protein>
    <recommendedName>
        <fullName evidence="3">Sel1 repeat family protein</fullName>
    </recommendedName>
</protein>
<dbReference type="EMBL" id="LHZR01000109">
    <property type="protein sequence ID" value="KXV47423.1"/>
    <property type="molecule type" value="Genomic_DNA"/>
</dbReference>
<dbReference type="PANTHER" id="PTHR11102">
    <property type="entry name" value="SEL-1-LIKE PROTEIN"/>
    <property type="match status" value="1"/>
</dbReference>
<dbReference type="SUPFAM" id="SSF81901">
    <property type="entry name" value="HCP-like"/>
    <property type="match status" value="2"/>
</dbReference>
<gene>
    <name evidence="1" type="ORF">AD945_10285</name>
</gene>
<dbReference type="OrthoDB" id="112232at2"/>
<organism evidence="1 2">
    <name type="scientific">Gluconobacter albidus</name>
    <dbReference type="NCBI Taxonomy" id="318683"/>
    <lineage>
        <taxon>Bacteria</taxon>
        <taxon>Pseudomonadati</taxon>
        <taxon>Pseudomonadota</taxon>
        <taxon>Alphaproteobacteria</taxon>
        <taxon>Acetobacterales</taxon>
        <taxon>Acetobacteraceae</taxon>
        <taxon>Gluconobacter</taxon>
    </lineage>
</organism>
<dbReference type="PANTHER" id="PTHR11102:SF160">
    <property type="entry name" value="ERAD-ASSOCIATED E3 UBIQUITIN-PROTEIN LIGASE COMPONENT HRD3"/>
    <property type="match status" value="1"/>
</dbReference>
<dbReference type="STRING" id="318683.A0U94_09780"/>
<dbReference type="RefSeq" id="WP_062108592.1">
    <property type="nucleotide sequence ID" value="NZ_LHZR01000109.1"/>
</dbReference>
<reference evidence="1 2" key="1">
    <citation type="submission" date="2015-06" db="EMBL/GenBank/DDBJ databases">
        <title>Improved classification and identification of acetic acid bacteria using matrix-assisted laser desorption/ionization time-of-flight mass spectrometry; Gluconobacter nephelii and Gluconobacter uchimurae are later heterotypic synonyms of Gluconobacter japonicus and Gluconobacter oxydans, respectively.</title>
        <authorList>
            <person name="Li L."/>
            <person name="Cleenwerck I."/>
            <person name="De Vuyst L."/>
            <person name="Vandamme P."/>
        </authorList>
    </citation>
    <scope>NUCLEOTIDE SEQUENCE [LARGE SCALE GENOMIC DNA]</scope>
    <source>
        <strain evidence="1 2">LMG 1768</strain>
    </source>
</reference>
<comment type="caution">
    <text evidence="1">The sequence shown here is derived from an EMBL/GenBank/DDBJ whole genome shotgun (WGS) entry which is preliminary data.</text>
</comment>
<evidence type="ECO:0000313" key="1">
    <source>
        <dbReference type="EMBL" id="KXV47423.1"/>
    </source>
</evidence>
<dbReference type="InterPro" id="IPR050767">
    <property type="entry name" value="Sel1_AlgK"/>
</dbReference>
<dbReference type="PATRIC" id="fig|318683.6.peg.1352"/>
<proteinExistence type="predicted"/>
<dbReference type="InterPro" id="IPR011990">
    <property type="entry name" value="TPR-like_helical_dom_sf"/>
</dbReference>
<dbReference type="Pfam" id="PF08238">
    <property type="entry name" value="Sel1"/>
    <property type="match status" value="8"/>
</dbReference>
<accession>A0A149THL7</accession>
<dbReference type="AlphaFoldDB" id="A0A149THL7"/>
<dbReference type="Gene3D" id="1.25.40.10">
    <property type="entry name" value="Tetratricopeptide repeat domain"/>
    <property type="match status" value="2"/>
</dbReference>
<dbReference type="SMART" id="SM00671">
    <property type="entry name" value="SEL1"/>
    <property type="match status" value="7"/>
</dbReference>
<dbReference type="Proteomes" id="UP000075636">
    <property type="component" value="Unassembled WGS sequence"/>
</dbReference>
<evidence type="ECO:0008006" key="3">
    <source>
        <dbReference type="Google" id="ProtNLM"/>
    </source>
</evidence>
<name>A0A149THL7_9PROT</name>
<dbReference type="InterPro" id="IPR006597">
    <property type="entry name" value="Sel1-like"/>
</dbReference>
<evidence type="ECO:0000313" key="2">
    <source>
        <dbReference type="Proteomes" id="UP000075636"/>
    </source>
</evidence>